<feature type="compositionally biased region" description="Low complexity" evidence="1">
    <location>
        <begin position="539"/>
        <end position="557"/>
    </location>
</feature>
<feature type="compositionally biased region" description="Low complexity" evidence="1">
    <location>
        <begin position="486"/>
        <end position="504"/>
    </location>
</feature>
<dbReference type="AlphaFoldDB" id="A0A364MTI9"/>
<gene>
    <name evidence="2" type="ORF">DDE83_008391</name>
</gene>
<reference evidence="3" key="1">
    <citation type="submission" date="2018-05" db="EMBL/GenBank/DDBJ databases">
        <title>Draft genome sequence of Stemphylium lycopersici strain CIDEFI 213.</title>
        <authorList>
            <person name="Medina R."/>
            <person name="Franco M.E.E."/>
            <person name="Lucentini C.G."/>
            <person name="Saparrat M.C.N."/>
            <person name="Balatti P.A."/>
        </authorList>
    </citation>
    <scope>NUCLEOTIDE SEQUENCE [LARGE SCALE GENOMIC DNA]</scope>
    <source>
        <strain evidence="3">CIDEFI 213</strain>
    </source>
</reference>
<keyword evidence="3" id="KW-1185">Reference proteome</keyword>
<dbReference type="EMBL" id="QGDH01000195">
    <property type="protein sequence ID" value="RAR02990.1"/>
    <property type="molecule type" value="Genomic_DNA"/>
</dbReference>
<feature type="compositionally biased region" description="Basic and acidic residues" evidence="1">
    <location>
        <begin position="658"/>
        <end position="668"/>
    </location>
</feature>
<feature type="compositionally biased region" description="Basic and acidic residues" evidence="1">
    <location>
        <begin position="316"/>
        <end position="330"/>
    </location>
</feature>
<feature type="compositionally biased region" description="Basic residues" evidence="1">
    <location>
        <begin position="301"/>
        <end position="315"/>
    </location>
</feature>
<feature type="compositionally biased region" description="Low complexity" evidence="1">
    <location>
        <begin position="606"/>
        <end position="616"/>
    </location>
</feature>
<feature type="compositionally biased region" description="Acidic residues" evidence="1">
    <location>
        <begin position="369"/>
        <end position="380"/>
    </location>
</feature>
<feature type="region of interest" description="Disordered" evidence="1">
    <location>
        <begin position="227"/>
        <end position="264"/>
    </location>
</feature>
<feature type="compositionally biased region" description="Polar residues" evidence="1">
    <location>
        <begin position="1"/>
        <end position="10"/>
    </location>
</feature>
<proteinExistence type="predicted"/>
<feature type="compositionally biased region" description="Gly residues" evidence="1">
    <location>
        <begin position="697"/>
        <end position="710"/>
    </location>
</feature>
<comment type="caution">
    <text evidence="2">The sequence shown here is derived from an EMBL/GenBank/DDBJ whole genome shotgun (WGS) entry which is preliminary data.</text>
</comment>
<dbReference type="Proteomes" id="UP000249619">
    <property type="component" value="Unassembled WGS sequence"/>
</dbReference>
<name>A0A364MTI9_STELY</name>
<organism evidence="2 3">
    <name type="scientific">Stemphylium lycopersici</name>
    <name type="common">Tomato gray leaf spot disease fungus</name>
    <name type="synonym">Thyrospora lycopersici</name>
    <dbReference type="NCBI Taxonomy" id="183478"/>
    <lineage>
        <taxon>Eukaryota</taxon>
        <taxon>Fungi</taxon>
        <taxon>Dikarya</taxon>
        <taxon>Ascomycota</taxon>
        <taxon>Pezizomycotina</taxon>
        <taxon>Dothideomycetes</taxon>
        <taxon>Pleosporomycetidae</taxon>
        <taxon>Pleosporales</taxon>
        <taxon>Pleosporineae</taxon>
        <taxon>Pleosporaceae</taxon>
        <taxon>Stemphylium</taxon>
    </lineage>
</organism>
<accession>A0A364MTI9</accession>
<feature type="region of interest" description="Disordered" evidence="1">
    <location>
        <begin position="362"/>
        <end position="748"/>
    </location>
</feature>
<sequence length="748" mass="83771">MSYQMYGSSQYHHRQSNEYGAARRKRGKSSRHQHAAWSSDYISEPVYSSSDDYIRPPNQHPTSAQYESPSMSSAYRPRQRGPTLDQTSSPYQPGYEPRRTARQRYRSPSPGPDYMAQSVRTQDEYIATPARTIPGAFVDETPEYSPEYNEYGTETSSPLQHSAPRDYDGRREVHDSPPYVERSHRQHPKNGGWGQKSGFQQSHGVGSHKLEDYQEAKQFLDRFRAFHAQNNRRDDDPSDEEYDHSDEDSDWHDQHAYNARCHTPDDFQAVKEALERIRAIGAPKPPPTKAEYAPRDENINKKNKKQSAAPRRRPKEPKEPKIPTEQRRWDAPNTSRRRAPQPRLDDYREAKQFLACFQALEANSKREEEEAERSDEEEYISESTSENDYPRNEPRKQIAYNTVVDPEPEQQQRWDVPHGAARRSRRELFDTYPAPSTTFTDQPRSPSPPASDLASYRSAVLSGPPSRIPSTERSYRSRSPSVHSQASDCCSIPPSASASAPQSPRIQTGPQTFPPPLPSYSSFSRPPLDKPRPRGRSHSQASDCSSIQDSASRSASPAPAPSQGLRHKQPPPTLPSYPYSCSSFSRPPQDGPRSRSQSRNNGIPIRTETGRSPSRTRSTHSDSDDNGIAEGSDYLPSDTDPGSDNEHNPSRTNKAAKHATDGAAHSDDNGIGEGSDYLSTDDDDDAARSDICSARGGAAGGRGVARGVGGRQASWSRKSESGDDAYDDEGDYMSAEDEELIGERYYGR</sequence>
<protein>
    <submittedName>
        <fullName evidence="2">Uncharacterized protein</fullName>
    </submittedName>
</protein>
<feature type="compositionally biased region" description="Polar residues" evidence="1">
    <location>
        <begin position="468"/>
        <end position="485"/>
    </location>
</feature>
<feature type="region of interest" description="Disordered" evidence="1">
    <location>
        <begin position="1"/>
        <end position="213"/>
    </location>
</feature>
<evidence type="ECO:0000313" key="3">
    <source>
        <dbReference type="Proteomes" id="UP000249619"/>
    </source>
</evidence>
<evidence type="ECO:0000313" key="2">
    <source>
        <dbReference type="EMBL" id="RAR02990.1"/>
    </source>
</evidence>
<feature type="compositionally biased region" description="Polar residues" evidence="1">
    <location>
        <begin position="60"/>
        <end position="73"/>
    </location>
</feature>
<feature type="compositionally biased region" description="Acidic residues" evidence="1">
    <location>
        <begin position="722"/>
        <end position="740"/>
    </location>
</feature>
<feature type="compositionally biased region" description="Polar residues" evidence="1">
    <location>
        <begin position="434"/>
        <end position="444"/>
    </location>
</feature>
<feature type="compositionally biased region" description="Acidic residues" evidence="1">
    <location>
        <begin position="236"/>
        <end position="250"/>
    </location>
</feature>
<feature type="compositionally biased region" description="Basic and acidic residues" evidence="1">
    <location>
        <begin position="163"/>
        <end position="175"/>
    </location>
</feature>
<feature type="compositionally biased region" description="Basic residues" evidence="1">
    <location>
        <begin position="22"/>
        <end position="34"/>
    </location>
</feature>
<evidence type="ECO:0000256" key="1">
    <source>
        <dbReference type="SAM" id="MobiDB-lite"/>
    </source>
</evidence>
<feature type="region of interest" description="Disordered" evidence="1">
    <location>
        <begin position="277"/>
        <end position="347"/>
    </location>
</feature>